<feature type="compositionally biased region" description="Pro residues" evidence="1">
    <location>
        <begin position="346"/>
        <end position="372"/>
    </location>
</feature>
<evidence type="ECO:0000259" key="2">
    <source>
        <dbReference type="PROSITE" id="PS51272"/>
    </source>
</evidence>
<evidence type="ECO:0000313" key="4">
    <source>
        <dbReference type="Proteomes" id="UP001597362"/>
    </source>
</evidence>
<protein>
    <submittedName>
        <fullName evidence="3">S-layer homology domain-containing protein</fullName>
    </submittedName>
</protein>
<dbReference type="EMBL" id="JBHUHO010000041">
    <property type="protein sequence ID" value="MFD2117575.1"/>
    <property type="molecule type" value="Genomic_DNA"/>
</dbReference>
<keyword evidence="4" id="KW-1185">Reference proteome</keyword>
<reference evidence="4" key="1">
    <citation type="journal article" date="2019" name="Int. J. Syst. Evol. Microbiol.">
        <title>The Global Catalogue of Microorganisms (GCM) 10K type strain sequencing project: providing services to taxonomists for standard genome sequencing and annotation.</title>
        <authorList>
            <consortium name="The Broad Institute Genomics Platform"/>
            <consortium name="The Broad Institute Genome Sequencing Center for Infectious Disease"/>
            <person name="Wu L."/>
            <person name="Ma J."/>
        </authorList>
    </citation>
    <scope>NUCLEOTIDE SEQUENCE [LARGE SCALE GENOMIC DNA]</scope>
    <source>
        <strain evidence="4">GH52</strain>
    </source>
</reference>
<dbReference type="InterPro" id="IPR001119">
    <property type="entry name" value="SLH_dom"/>
</dbReference>
<proteinExistence type="predicted"/>
<dbReference type="RefSeq" id="WP_377774823.1">
    <property type="nucleotide sequence ID" value="NZ_JBHUHO010000041.1"/>
</dbReference>
<feature type="region of interest" description="Disordered" evidence="1">
    <location>
        <begin position="335"/>
        <end position="381"/>
    </location>
</feature>
<accession>A0ABW4YPB0</accession>
<comment type="caution">
    <text evidence="3">The sequence shown here is derived from an EMBL/GenBank/DDBJ whole genome shotgun (WGS) entry which is preliminary data.</text>
</comment>
<feature type="domain" description="SLH" evidence="2">
    <location>
        <begin position="95"/>
        <end position="161"/>
    </location>
</feature>
<sequence length="381" mass="40966">MNKKNFIRSIVLTLSLILLVPIGSGIIAAKTSADFSDLKDLHANTRAKFDALLMMGTVDGISETNFGLKEEMNRAQFAKVAALVFNLRVDTSIQTSSFKDVQIDTPGFGYALPYIEAVRQAGITDGVGGGSFDPAGKVTKEQLATFLVRGLGLDKEVKSTPGVDDSTVSDWAKGYVDVALQLNLLNKDSEDAFGGNIPADRELLVVGAFESGKTLEKSQPLHAVGAHFDASDILNIKLSVRISPKSIDLSKIKINGIALDPELDSFELSEDQKVIIIKLHKGLTFDESSKMPEIDISDLKTLYGNAVHNEESIPMPVTVIESLIIKPEVTPTTDADFTPYWIPNSSPNPNPTPDPSPSPSPDPNPSQNPNPNPNLNSNAGN</sequence>
<evidence type="ECO:0000256" key="1">
    <source>
        <dbReference type="SAM" id="MobiDB-lite"/>
    </source>
</evidence>
<evidence type="ECO:0000313" key="3">
    <source>
        <dbReference type="EMBL" id="MFD2117575.1"/>
    </source>
</evidence>
<gene>
    <name evidence="3" type="ORF">ACFSJH_17740</name>
</gene>
<dbReference type="PROSITE" id="PS51272">
    <property type="entry name" value="SLH"/>
    <property type="match status" value="1"/>
</dbReference>
<dbReference type="Pfam" id="PF00395">
    <property type="entry name" value="SLH"/>
    <property type="match status" value="1"/>
</dbReference>
<dbReference type="Proteomes" id="UP001597362">
    <property type="component" value="Unassembled WGS sequence"/>
</dbReference>
<organism evidence="3 4">
    <name type="scientific">Paenibacillus yanchengensis</name>
    <dbReference type="NCBI Taxonomy" id="2035833"/>
    <lineage>
        <taxon>Bacteria</taxon>
        <taxon>Bacillati</taxon>
        <taxon>Bacillota</taxon>
        <taxon>Bacilli</taxon>
        <taxon>Bacillales</taxon>
        <taxon>Paenibacillaceae</taxon>
        <taxon>Paenibacillus</taxon>
    </lineage>
</organism>
<name>A0ABW4YPB0_9BACL</name>